<feature type="signal peptide" evidence="6">
    <location>
        <begin position="1"/>
        <end position="20"/>
    </location>
</feature>
<dbReference type="Pfam" id="PF04193">
    <property type="entry name" value="PQ-loop"/>
    <property type="match status" value="1"/>
</dbReference>
<accession>A0ABR4PWG5</accession>
<reference evidence="7 8" key="1">
    <citation type="submission" date="2024-06" db="EMBL/GenBank/DDBJ databases">
        <title>Complete genome of Phlyctema vagabunda strain 19-DSS-EL-015.</title>
        <authorList>
            <person name="Fiorenzani C."/>
        </authorList>
    </citation>
    <scope>NUCLEOTIDE SEQUENCE [LARGE SCALE GENOMIC DNA]</scope>
    <source>
        <strain evidence="7 8">19-DSS-EL-015</strain>
    </source>
</reference>
<feature type="transmembrane region" description="Helical" evidence="5">
    <location>
        <begin position="76"/>
        <end position="97"/>
    </location>
</feature>
<keyword evidence="2 5" id="KW-0812">Transmembrane</keyword>
<keyword evidence="4 5" id="KW-0472">Membrane</keyword>
<feature type="transmembrane region" description="Helical" evidence="5">
    <location>
        <begin position="211"/>
        <end position="235"/>
    </location>
</feature>
<proteinExistence type="predicted"/>
<dbReference type="Gene3D" id="1.20.1280.290">
    <property type="match status" value="1"/>
</dbReference>
<organism evidence="7 8">
    <name type="scientific">Phlyctema vagabunda</name>
    <dbReference type="NCBI Taxonomy" id="108571"/>
    <lineage>
        <taxon>Eukaryota</taxon>
        <taxon>Fungi</taxon>
        <taxon>Dikarya</taxon>
        <taxon>Ascomycota</taxon>
        <taxon>Pezizomycotina</taxon>
        <taxon>Leotiomycetes</taxon>
        <taxon>Helotiales</taxon>
        <taxon>Dermateaceae</taxon>
        <taxon>Phlyctema</taxon>
    </lineage>
</organism>
<keyword evidence="8" id="KW-1185">Reference proteome</keyword>
<protein>
    <submittedName>
        <fullName evidence="7">ATP synthase F0</fullName>
    </submittedName>
</protein>
<feature type="transmembrane region" description="Helical" evidence="5">
    <location>
        <begin position="139"/>
        <end position="163"/>
    </location>
</feature>
<feature type="transmembrane region" description="Helical" evidence="5">
    <location>
        <begin position="109"/>
        <end position="127"/>
    </location>
</feature>
<dbReference type="Proteomes" id="UP001629113">
    <property type="component" value="Unassembled WGS sequence"/>
</dbReference>
<evidence type="ECO:0000256" key="2">
    <source>
        <dbReference type="ARBA" id="ARBA00022692"/>
    </source>
</evidence>
<comment type="subcellular location">
    <subcellularLocation>
        <location evidence="1">Membrane</location>
        <topology evidence="1">Multi-pass membrane protein</topology>
    </subcellularLocation>
</comment>
<evidence type="ECO:0000256" key="1">
    <source>
        <dbReference type="ARBA" id="ARBA00004141"/>
    </source>
</evidence>
<keyword evidence="3 5" id="KW-1133">Transmembrane helix</keyword>
<evidence type="ECO:0000256" key="5">
    <source>
        <dbReference type="SAM" id="Phobius"/>
    </source>
</evidence>
<feature type="chain" id="PRO_5047169084" evidence="6">
    <location>
        <begin position="21"/>
        <end position="253"/>
    </location>
</feature>
<dbReference type="EMBL" id="JBFCZG010000001">
    <property type="protein sequence ID" value="KAL3427580.1"/>
    <property type="molecule type" value="Genomic_DNA"/>
</dbReference>
<evidence type="ECO:0000256" key="6">
    <source>
        <dbReference type="SAM" id="SignalP"/>
    </source>
</evidence>
<keyword evidence="6" id="KW-0732">Signal</keyword>
<name>A0ABR4PWG5_9HELO</name>
<gene>
    <name evidence="7" type="ORF">PVAG01_01089</name>
</gene>
<evidence type="ECO:0000256" key="4">
    <source>
        <dbReference type="ARBA" id="ARBA00023136"/>
    </source>
</evidence>
<dbReference type="SMART" id="SM00679">
    <property type="entry name" value="CTNS"/>
    <property type="match status" value="1"/>
</dbReference>
<evidence type="ECO:0000256" key="3">
    <source>
        <dbReference type="ARBA" id="ARBA00022989"/>
    </source>
</evidence>
<dbReference type="InterPro" id="IPR006603">
    <property type="entry name" value="PQ-loop_rpt"/>
</dbReference>
<evidence type="ECO:0000313" key="8">
    <source>
        <dbReference type="Proteomes" id="UP001629113"/>
    </source>
</evidence>
<evidence type="ECO:0000313" key="7">
    <source>
        <dbReference type="EMBL" id="KAL3427580.1"/>
    </source>
</evidence>
<comment type="caution">
    <text evidence="7">The sequence shown here is derived from an EMBL/GenBank/DDBJ whole genome shotgun (WGS) entry which is preliminary data.</text>
</comment>
<sequence>MSATVLIVLSLISFLPQIQRIVRKKSSVDISLTYILLNTISATEQFTLGFYLIAIHGHDADFFVGDPRNLGDWLNLTQLVVVWLASLVLFAVCLVYAPSSAPKARAVAIYVAFLLISVVPLFVSALKPGEGEDERWIDAIFYGVHSMLVNPLVTLGAAASLCFQWQEAAALSSTGLAAQAVVFAAVALSWISRVRFLEYVGDEGRFPFVAWYQLVSWAVVDNGIFALVQAVLFCLAKRHPSGLSVEDEPLLGH</sequence>
<feature type="transmembrane region" description="Helical" evidence="5">
    <location>
        <begin position="170"/>
        <end position="191"/>
    </location>
</feature>